<dbReference type="PANTHER" id="PTHR11932">
    <property type="entry name" value="CULLIN"/>
    <property type="match status" value="1"/>
</dbReference>
<dbReference type="Proteomes" id="UP000494165">
    <property type="component" value="Unassembled WGS sequence"/>
</dbReference>
<evidence type="ECO:0000259" key="2">
    <source>
        <dbReference type="Pfam" id="PF00888"/>
    </source>
</evidence>
<dbReference type="InterPro" id="IPR045093">
    <property type="entry name" value="Cullin"/>
</dbReference>
<accession>A0A8S1D9J0</accession>
<keyword evidence="4" id="KW-1185">Reference proteome</keyword>
<dbReference type="AlphaFoldDB" id="A0A8S1D9J0"/>
<name>A0A8S1D9J0_9INSE</name>
<dbReference type="SUPFAM" id="SSF74788">
    <property type="entry name" value="Cullin repeat-like"/>
    <property type="match status" value="1"/>
</dbReference>
<dbReference type="GO" id="GO:0006511">
    <property type="term" value="P:ubiquitin-dependent protein catabolic process"/>
    <property type="evidence" value="ECO:0007669"/>
    <property type="project" value="InterPro"/>
</dbReference>
<dbReference type="InterPro" id="IPR001373">
    <property type="entry name" value="Cullin_N"/>
</dbReference>
<reference evidence="3 4" key="1">
    <citation type="submission" date="2020-04" db="EMBL/GenBank/DDBJ databases">
        <authorList>
            <person name="Alioto T."/>
            <person name="Alioto T."/>
            <person name="Gomez Garrido J."/>
        </authorList>
    </citation>
    <scope>NUCLEOTIDE SEQUENCE [LARGE SCALE GENOMIC DNA]</scope>
</reference>
<dbReference type="OrthoDB" id="27073at2759"/>
<evidence type="ECO:0000256" key="1">
    <source>
        <dbReference type="ARBA" id="ARBA00006019"/>
    </source>
</evidence>
<gene>
    <name evidence="3" type="ORF">CLODIP_2_CD10112</name>
</gene>
<dbReference type="Gene3D" id="1.20.1310.10">
    <property type="entry name" value="Cullin Repeats"/>
    <property type="match status" value="1"/>
</dbReference>
<proteinExistence type="inferred from homology"/>
<dbReference type="GO" id="GO:0031625">
    <property type="term" value="F:ubiquitin protein ligase binding"/>
    <property type="evidence" value="ECO:0007669"/>
    <property type="project" value="InterPro"/>
</dbReference>
<organism evidence="3 4">
    <name type="scientific">Cloeon dipterum</name>
    <dbReference type="NCBI Taxonomy" id="197152"/>
    <lineage>
        <taxon>Eukaryota</taxon>
        <taxon>Metazoa</taxon>
        <taxon>Ecdysozoa</taxon>
        <taxon>Arthropoda</taxon>
        <taxon>Hexapoda</taxon>
        <taxon>Insecta</taxon>
        <taxon>Pterygota</taxon>
        <taxon>Palaeoptera</taxon>
        <taxon>Ephemeroptera</taxon>
        <taxon>Pisciforma</taxon>
        <taxon>Baetidae</taxon>
        <taxon>Cloeon</taxon>
    </lineage>
</organism>
<comment type="similarity">
    <text evidence="1">Belongs to the cullin family.</text>
</comment>
<comment type="caution">
    <text evidence="3">The sequence shown here is derived from an EMBL/GenBank/DDBJ whole genome shotgun (WGS) entry which is preliminary data.</text>
</comment>
<evidence type="ECO:0000313" key="3">
    <source>
        <dbReference type="EMBL" id="CAB3376999.1"/>
    </source>
</evidence>
<dbReference type="EMBL" id="CADEPI010000137">
    <property type="protein sequence ID" value="CAB3376999.1"/>
    <property type="molecule type" value="Genomic_DNA"/>
</dbReference>
<sequence>MVTRAIALNLWMTEVLKPDLAKKIVRLLLDAFMDTEDRRALLSNQNKLVVVQTVIQSISRVSESSAKEYEGCKFYKETFENPLLEKLKEHYRCEASKMLQELSIPQYIEKVVAKLDEESKWSAIIIPNRSTVYVKNVFMEHFVQNSSMDQILSEGVRMIEEERVDDHDDFYKILKEILQRGKLAIIH</sequence>
<feature type="domain" description="Cullin N-terminal" evidence="2">
    <location>
        <begin position="5"/>
        <end position="179"/>
    </location>
</feature>
<dbReference type="Pfam" id="PF00888">
    <property type="entry name" value="Cullin"/>
    <property type="match status" value="1"/>
</dbReference>
<dbReference type="InterPro" id="IPR016159">
    <property type="entry name" value="Cullin_repeat-like_dom_sf"/>
</dbReference>
<evidence type="ECO:0000313" key="4">
    <source>
        <dbReference type="Proteomes" id="UP000494165"/>
    </source>
</evidence>
<protein>
    <recommendedName>
        <fullName evidence="2">Cullin N-terminal domain-containing protein</fullName>
    </recommendedName>
</protein>